<dbReference type="OrthoDB" id="9401033at2759"/>
<accession>A0A1V4JV13</accession>
<dbReference type="EMBL" id="LSYS01006159">
    <property type="protein sequence ID" value="OPJ76029.1"/>
    <property type="molecule type" value="Genomic_DNA"/>
</dbReference>
<comment type="caution">
    <text evidence="1">The sequence shown here is derived from an EMBL/GenBank/DDBJ whole genome shotgun (WGS) entry which is preliminary data.</text>
</comment>
<keyword evidence="2" id="KW-1185">Reference proteome</keyword>
<dbReference type="AlphaFoldDB" id="A0A1V4JV13"/>
<reference evidence="1 2" key="1">
    <citation type="submission" date="2016-02" db="EMBL/GenBank/DDBJ databases">
        <title>Band-tailed pigeon sequencing and assembly.</title>
        <authorList>
            <person name="Soares A.E."/>
            <person name="Novak B.J."/>
            <person name="Rice E.S."/>
            <person name="O'Connell B."/>
            <person name="Chang D."/>
            <person name="Weber S."/>
            <person name="Shapiro B."/>
        </authorList>
    </citation>
    <scope>NUCLEOTIDE SEQUENCE [LARGE SCALE GENOMIC DNA]</scope>
    <source>
        <strain evidence="1">BTP2013</strain>
        <tissue evidence="1">Blood</tissue>
    </source>
</reference>
<protein>
    <submittedName>
        <fullName evidence="1">Uncharacterized protein</fullName>
    </submittedName>
</protein>
<proteinExistence type="predicted"/>
<evidence type="ECO:0000313" key="1">
    <source>
        <dbReference type="EMBL" id="OPJ76029.1"/>
    </source>
</evidence>
<sequence length="112" mass="12257">MVRTTSPMSPALDHKLPHLLEYRAEGGCKEQVERVMLVDGDNTFPDVPASLASTASFNEVPNGLAYRAENDCPKDHLAVAMLGNTDPFWGWWSPPMQDPQGMQGTGVMDLPT</sequence>
<gene>
    <name evidence="1" type="ORF">AV530_012130</name>
</gene>
<name>A0A1V4JV13_PATFA</name>
<organism evidence="1 2">
    <name type="scientific">Patagioenas fasciata monilis</name>
    <dbReference type="NCBI Taxonomy" id="372326"/>
    <lineage>
        <taxon>Eukaryota</taxon>
        <taxon>Metazoa</taxon>
        <taxon>Chordata</taxon>
        <taxon>Craniata</taxon>
        <taxon>Vertebrata</taxon>
        <taxon>Euteleostomi</taxon>
        <taxon>Archelosauria</taxon>
        <taxon>Archosauria</taxon>
        <taxon>Dinosauria</taxon>
        <taxon>Saurischia</taxon>
        <taxon>Theropoda</taxon>
        <taxon>Coelurosauria</taxon>
        <taxon>Aves</taxon>
        <taxon>Neognathae</taxon>
        <taxon>Neoaves</taxon>
        <taxon>Columbimorphae</taxon>
        <taxon>Columbiformes</taxon>
        <taxon>Columbidae</taxon>
        <taxon>Patagioenas</taxon>
    </lineage>
</organism>
<dbReference type="Proteomes" id="UP000190648">
    <property type="component" value="Unassembled WGS sequence"/>
</dbReference>
<evidence type="ECO:0000313" key="2">
    <source>
        <dbReference type="Proteomes" id="UP000190648"/>
    </source>
</evidence>